<sequence length="248" mass="27034">MSRICLGEVAETRPYRLSGPGLADSDIISAEVSIKVHPSSPPSGPPPPAPTPQPRRSLIRRKRDECRLDPSSICDKRRPRKRKRVEARVDNQDATAKKLATSANMNLALRENCGHAFRADTVVGVDLGRTTPRRKERELKKYLEDRWGFICEECAADTWGMSDEQIEDVAGIQAKVEAFIEGLSEGTSQAPTLWGTACCGGMHQCVIGQMGGALAFQPVSRLDRGVLRALVATTDTRAGEVIVKVPSS</sequence>
<evidence type="ECO:0000313" key="2">
    <source>
        <dbReference type="Proteomes" id="UP001497700"/>
    </source>
</evidence>
<proteinExistence type="predicted"/>
<evidence type="ECO:0000313" key="1">
    <source>
        <dbReference type="EMBL" id="KAI4859194.1"/>
    </source>
</evidence>
<dbReference type="Proteomes" id="UP001497700">
    <property type="component" value="Unassembled WGS sequence"/>
</dbReference>
<accession>A0ACB9YIG8</accession>
<organism evidence="1 2">
    <name type="scientific">Hypoxylon rubiginosum</name>
    <dbReference type="NCBI Taxonomy" id="110542"/>
    <lineage>
        <taxon>Eukaryota</taxon>
        <taxon>Fungi</taxon>
        <taxon>Dikarya</taxon>
        <taxon>Ascomycota</taxon>
        <taxon>Pezizomycotina</taxon>
        <taxon>Sordariomycetes</taxon>
        <taxon>Xylariomycetidae</taxon>
        <taxon>Xylariales</taxon>
        <taxon>Hypoxylaceae</taxon>
        <taxon>Hypoxylon</taxon>
    </lineage>
</organism>
<protein>
    <submittedName>
        <fullName evidence="1">Uncharacterized protein</fullName>
    </submittedName>
</protein>
<comment type="caution">
    <text evidence="1">The sequence shown here is derived from an EMBL/GenBank/DDBJ whole genome shotgun (WGS) entry which is preliminary data.</text>
</comment>
<gene>
    <name evidence="1" type="ORF">F4820DRAFT_454118</name>
</gene>
<dbReference type="EMBL" id="MU393650">
    <property type="protein sequence ID" value="KAI4859194.1"/>
    <property type="molecule type" value="Genomic_DNA"/>
</dbReference>
<reference evidence="1 2" key="1">
    <citation type="journal article" date="2022" name="New Phytol.">
        <title>Ecological generalism drives hyperdiversity of secondary metabolite gene clusters in xylarialean endophytes.</title>
        <authorList>
            <person name="Franco M.E.E."/>
            <person name="Wisecaver J.H."/>
            <person name="Arnold A.E."/>
            <person name="Ju Y.M."/>
            <person name="Slot J.C."/>
            <person name="Ahrendt S."/>
            <person name="Moore L.P."/>
            <person name="Eastman K.E."/>
            <person name="Scott K."/>
            <person name="Konkel Z."/>
            <person name="Mondo S.J."/>
            <person name="Kuo A."/>
            <person name="Hayes R.D."/>
            <person name="Haridas S."/>
            <person name="Andreopoulos B."/>
            <person name="Riley R."/>
            <person name="LaButti K."/>
            <person name="Pangilinan J."/>
            <person name="Lipzen A."/>
            <person name="Amirebrahimi M."/>
            <person name="Yan J."/>
            <person name="Adam C."/>
            <person name="Keymanesh K."/>
            <person name="Ng V."/>
            <person name="Louie K."/>
            <person name="Northen T."/>
            <person name="Drula E."/>
            <person name="Henrissat B."/>
            <person name="Hsieh H.M."/>
            <person name="Youens-Clark K."/>
            <person name="Lutzoni F."/>
            <person name="Miadlikowska J."/>
            <person name="Eastwood D.C."/>
            <person name="Hamelin R.C."/>
            <person name="Grigoriev I.V."/>
            <person name="U'Ren J.M."/>
        </authorList>
    </citation>
    <scope>NUCLEOTIDE SEQUENCE [LARGE SCALE GENOMIC DNA]</scope>
    <source>
        <strain evidence="1 2">CBS 119005</strain>
    </source>
</reference>
<keyword evidence="2" id="KW-1185">Reference proteome</keyword>
<name>A0ACB9YIG8_9PEZI</name>